<evidence type="ECO:0000313" key="1">
    <source>
        <dbReference type="EMBL" id="DAD31617.1"/>
    </source>
</evidence>
<keyword evidence="2" id="KW-1185">Reference proteome</keyword>
<dbReference type="EMBL" id="DUZY01000003">
    <property type="protein sequence ID" value="DAD31617.1"/>
    <property type="molecule type" value="Genomic_DNA"/>
</dbReference>
<protein>
    <submittedName>
        <fullName evidence="1">Uncharacterized protein</fullName>
    </submittedName>
</protein>
<gene>
    <name evidence="1" type="ORF">HUJ06_010468</name>
</gene>
<dbReference type="Proteomes" id="UP000607653">
    <property type="component" value="Unassembled WGS sequence"/>
</dbReference>
<organism evidence="1 2">
    <name type="scientific">Nelumbo nucifera</name>
    <name type="common">Sacred lotus</name>
    <dbReference type="NCBI Taxonomy" id="4432"/>
    <lineage>
        <taxon>Eukaryota</taxon>
        <taxon>Viridiplantae</taxon>
        <taxon>Streptophyta</taxon>
        <taxon>Embryophyta</taxon>
        <taxon>Tracheophyta</taxon>
        <taxon>Spermatophyta</taxon>
        <taxon>Magnoliopsida</taxon>
        <taxon>Proteales</taxon>
        <taxon>Nelumbonaceae</taxon>
        <taxon>Nelumbo</taxon>
    </lineage>
</organism>
<accession>A0A822YGJ8</accession>
<comment type="caution">
    <text evidence="1">The sequence shown here is derived from an EMBL/GenBank/DDBJ whole genome shotgun (WGS) entry which is preliminary data.</text>
</comment>
<dbReference type="AlphaFoldDB" id="A0A822YGJ8"/>
<proteinExistence type="predicted"/>
<sequence>MKDKTVWTQIILINLEFHFIFKKLLFKSQLILTITNEIGSHRQLCHPMFVF</sequence>
<name>A0A822YGJ8_NELNU</name>
<evidence type="ECO:0000313" key="2">
    <source>
        <dbReference type="Proteomes" id="UP000607653"/>
    </source>
</evidence>
<reference evidence="1 2" key="1">
    <citation type="journal article" date="2020" name="Mol. Biol. Evol.">
        <title>Distinct Expression and Methylation Patterns for Genes with Different Fates following a Single Whole-Genome Duplication in Flowering Plants.</title>
        <authorList>
            <person name="Shi T."/>
            <person name="Rahmani R.S."/>
            <person name="Gugger P.F."/>
            <person name="Wang M."/>
            <person name="Li H."/>
            <person name="Zhang Y."/>
            <person name="Li Z."/>
            <person name="Wang Q."/>
            <person name="Van de Peer Y."/>
            <person name="Marchal K."/>
            <person name="Chen J."/>
        </authorList>
    </citation>
    <scope>NUCLEOTIDE SEQUENCE [LARGE SCALE GENOMIC DNA]</scope>
    <source>
        <tissue evidence="1">Leaf</tissue>
    </source>
</reference>